<feature type="domain" description="Inner centromere protein ARK-binding" evidence="8">
    <location>
        <begin position="1575"/>
        <end position="1635"/>
    </location>
</feature>
<dbReference type="SMART" id="SM00612">
    <property type="entry name" value="Kelch"/>
    <property type="match status" value="3"/>
</dbReference>
<feature type="compositionally biased region" description="Polar residues" evidence="7">
    <location>
        <begin position="703"/>
        <end position="717"/>
    </location>
</feature>
<dbReference type="Pfam" id="PF01344">
    <property type="entry name" value="Kelch_1"/>
    <property type="match status" value="2"/>
</dbReference>
<dbReference type="InterPro" id="IPR006652">
    <property type="entry name" value="Kelch_1"/>
</dbReference>
<evidence type="ECO:0000313" key="10">
    <source>
        <dbReference type="Proteomes" id="UP001150538"/>
    </source>
</evidence>
<evidence type="ECO:0000256" key="3">
    <source>
        <dbReference type="ARBA" id="ARBA00010042"/>
    </source>
</evidence>
<feature type="region of interest" description="Disordered" evidence="7">
    <location>
        <begin position="797"/>
        <end position="1298"/>
    </location>
</feature>
<dbReference type="InterPro" id="IPR005635">
    <property type="entry name" value="Inner_centromere_prot_ARK-bd"/>
</dbReference>
<feature type="compositionally biased region" description="Low complexity" evidence="7">
    <location>
        <begin position="892"/>
        <end position="902"/>
    </location>
</feature>
<name>A0A9W7ZX23_9FUNG</name>
<evidence type="ECO:0000256" key="7">
    <source>
        <dbReference type="SAM" id="MobiDB-lite"/>
    </source>
</evidence>
<evidence type="ECO:0000256" key="1">
    <source>
        <dbReference type="ARBA" id="ARBA00004123"/>
    </source>
</evidence>
<dbReference type="GO" id="GO:0005819">
    <property type="term" value="C:spindle"/>
    <property type="evidence" value="ECO:0007669"/>
    <property type="project" value="UniProtKB-SubCell"/>
</dbReference>
<dbReference type="SUPFAM" id="SSF117281">
    <property type="entry name" value="Kelch motif"/>
    <property type="match status" value="2"/>
</dbReference>
<keyword evidence="6" id="KW-0539">Nucleus</keyword>
<feature type="region of interest" description="Disordered" evidence="7">
    <location>
        <begin position="1326"/>
        <end position="1404"/>
    </location>
</feature>
<feature type="compositionally biased region" description="Polar residues" evidence="7">
    <location>
        <begin position="1185"/>
        <end position="1195"/>
    </location>
</feature>
<comment type="similarity">
    <text evidence="3">Belongs to the INCENP family.</text>
</comment>
<dbReference type="Pfam" id="PF03941">
    <property type="entry name" value="INCENP_ARK-bind"/>
    <property type="match status" value="1"/>
</dbReference>
<protein>
    <recommendedName>
        <fullName evidence="8">Inner centromere protein ARK-binding domain-containing protein</fullName>
    </recommendedName>
</protein>
<feature type="compositionally biased region" description="Basic and acidic residues" evidence="7">
    <location>
        <begin position="1421"/>
        <end position="1432"/>
    </location>
</feature>
<dbReference type="InterPro" id="IPR015915">
    <property type="entry name" value="Kelch-typ_b-propeller"/>
</dbReference>
<feature type="compositionally biased region" description="Polar residues" evidence="7">
    <location>
        <begin position="685"/>
        <end position="694"/>
    </location>
</feature>
<dbReference type="Pfam" id="PF24681">
    <property type="entry name" value="Kelch_KLHDC2_KLHL20_DRC7"/>
    <property type="match status" value="1"/>
</dbReference>
<feature type="compositionally biased region" description="Polar residues" evidence="7">
    <location>
        <begin position="1130"/>
        <end position="1156"/>
    </location>
</feature>
<comment type="caution">
    <text evidence="9">The sequence shown here is derived from an EMBL/GenBank/DDBJ whole genome shotgun (WGS) entry which is preliminary data.</text>
</comment>
<reference evidence="9" key="1">
    <citation type="submission" date="2022-07" db="EMBL/GenBank/DDBJ databases">
        <title>Phylogenomic reconstructions and comparative analyses of Kickxellomycotina fungi.</title>
        <authorList>
            <person name="Reynolds N.K."/>
            <person name="Stajich J.E."/>
            <person name="Barry K."/>
            <person name="Grigoriev I.V."/>
            <person name="Crous P."/>
            <person name="Smith M.E."/>
        </authorList>
    </citation>
    <scope>NUCLEOTIDE SEQUENCE</scope>
    <source>
        <strain evidence="9">NBRC 100468</strain>
    </source>
</reference>
<dbReference type="Gene3D" id="6.10.250.2990">
    <property type="match status" value="1"/>
</dbReference>
<feature type="compositionally biased region" description="Polar residues" evidence="7">
    <location>
        <begin position="834"/>
        <end position="847"/>
    </location>
</feature>
<feature type="compositionally biased region" description="Acidic residues" evidence="7">
    <location>
        <begin position="945"/>
        <end position="955"/>
    </location>
</feature>
<gene>
    <name evidence="9" type="ORF">H4219_002627</name>
</gene>
<keyword evidence="4" id="KW-0963">Cytoplasm</keyword>
<dbReference type="Proteomes" id="UP001150538">
    <property type="component" value="Unassembled WGS sequence"/>
</dbReference>
<feature type="compositionally biased region" description="Basic and acidic residues" evidence="7">
    <location>
        <begin position="1006"/>
        <end position="1039"/>
    </location>
</feature>
<feature type="compositionally biased region" description="Polar residues" evidence="7">
    <location>
        <begin position="1219"/>
        <end position="1247"/>
    </location>
</feature>
<keyword evidence="10" id="KW-1185">Reference proteome</keyword>
<feature type="compositionally biased region" description="Low complexity" evidence="7">
    <location>
        <begin position="566"/>
        <end position="585"/>
    </location>
</feature>
<dbReference type="OrthoDB" id="10251809at2759"/>
<accession>A0A9W7ZX23</accession>
<feature type="compositionally biased region" description="Polar residues" evidence="7">
    <location>
        <begin position="1260"/>
        <end position="1274"/>
    </location>
</feature>
<sequence>MCLYEPLYNQVEYWPCSEEEANSVLLGVNPARLINPTSSDLGTAHKCENKDMAMGTKAEKTPSKEVIEIGAKRADKERTPVPSMYWNHPKITGTPPKKVRSHTLNIIGDKAYVFGGWDNKSCYNDVYILDIDTMFWSCTPASGDIPAPCRAHTTIVVDQYLYVFGGGDASHYFNTLYILNTESMIWSKPYIGGDSPCPRRTHTCFYHDGYVYLFGGGNGHKALNDLYRATTDSVSQVTWSVVETKGTKPLPRGYHSSTLVGHQLIVFGGSDGQECFGDISILDLETMVWSHVSIDPPLTRLAHTATLVGMYLFVLCGHDGTDYSNDVLMLKLDTLRWETRKVYGKPPLARGYHACALYDGRILLHGGYNGKKVFDDLCILELSSYSYLPQGQTFKYAEMEFSQATTNTAIDTPVPTKAALRSPFLPSSPEPEGPVTADIWVGTRKRNWDSAFQLKYDELETTLRDNEAWLDLYWESIRGVRSLNESDIMVSNALKTSSARRRGRPRTHIRDVFESSYTDPVYSFPRSTSSMNEAMMATAASKGDFMGSQQFLNGNTLTEHTHPRISSPKAAPSSPSQLKKSSKYPAVLSRNNSAAAKAMEAAKRFKQVQNEHEADQVLRQIGSNDKKNAMEPISGTDKLKEDGFNADSHISGGAAVRGRPPMSMFYNFNGDTNSSPHSRKPLGISLSQESNKSHGSGGDLQRKYSQSTSRFQATSPVPNLREFILNGGLESPAKSPTKAPSTPLASLPGSHQKDTSVSRPSSQYIPDWAESFNQHSLSKPSSPSVSRSGSIASALLGKSASAKSDGKSTQGMLPVLSEQSADSEKENIDHSTPIGKSNMTPSDSSAIRYSKATEIITASQQDVESDFDGQGDVQGHDEEPSIGQEAIEVDGSEVIIESSSEVSEPESDAEEEKETADVPVPDQVGYEGSDLEAQEDAENHYSPQSEDELSEGMDVEDTKDASDQESEYATTDSEEEDIQNNIEAIEAALGPPTPMVPRAKPNPTIDENKETKSVVKPESKTSKLNKLEENTNSKLERAKPAGIRTSKAPSRPESRQGLKTSHFNKSQTSIVPGSVAATRKMFEKQKSGNLRVQPTPGPSSALRSPNLNIQPTPLNRRPPPASFVKRTPVVGSTNTNASASLTKSIAKTTASNSKMRTLNAKPSFETLSKPAPSQSGIQRPGVASATKSSNNQSHLKNGVKPTIEKSSNLFKSIQRPPSRANTQKSGIPTSNTQVVSSLTKKPSSLQISGAKPQFLKKKGSSSSISENDKATNGQAKAAKPIPIPAPSGTSMQAKTPMVSSNGSNSSIFSAVMSAIASPISWLGNGNNQSQFPTHDENRNITGISNEKGSIYKEKNDPKVTQDMATVTPKAHPKIAEAKSEKPSSPYNYTTSPAPHTPLPQHAGANSSLMMPVYEDKCVPLKVSSDSERDRRSSGSMLSSGSEIYDIVGSSAKRRLTGESAISSSFFSEEDDDQADDELINTQPGLQHVQKKSSQKSHHSSFVPSSYEPQTPMNASRASMSSYDGDNDNLFLTPSNKRVPNSGSTTRESIIHRRVSEIRDEYTSIVPPGCESPPEIESEYSSDEFTPEHPSKKKNNWPVPRWAQSPNLLQGLDNQKFTNPDRVFGHVRPIKISEIFGVRYQERTRRSTMIWTGSDELTPAEIARYNKRMGFKK</sequence>
<comment type="subcellular location">
    <subcellularLocation>
        <location evidence="2">Cytoplasm</location>
        <location evidence="2">Cytoskeleton</location>
        <location evidence="2">Spindle</location>
    </subcellularLocation>
    <subcellularLocation>
        <location evidence="1">Nucleus</location>
    </subcellularLocation>
</comment>
<feature type="region of interest" description="Disordered" evidence="7">
    <location>
        <begin position="1563"/>
        <end position="1601"/>
    </location>
</feature>
<feature type="region of interest" description="Disordered" evidence="7">
    <location>
        <begin position="558"/>
        <end position="586"/>
    </location>
</feature>
<keyword evidence="5" id="KW-0206">Cytoskeleton</keyword>
<dbReference type="Gene3D" id="2.120.10.80">
    <property type="entry name" value="Kelch-type beta propeller"/>
    <property type="match status" value="2"/>
</dbReference>
<feature type="compositionally biased region" description="Acidic residues" evidence="7">
    <location>
        <begin position="903"/>
        <end position="914"/>
    </location>
</feature>
<feature type="compositionally biased region" description="Basic and acidic residues" evidence="7">
    <location>
        <begin position="1349"/>
        <end position="1359"/>
    </location>
</feature>
<evidence type="ECO:0000259" key="8">
    <source>
        <dbReference type="Pfam" id="PF03941"/>
    </source>
</evidence>
<evidence type="ECO:0000256" key="6">
    <source>
        <dbReference type="ARBA" id="ARBA00023242"/>
    </source>
</evidence>
<feature type="compositionally biased region" description="Acidic residues" evidence="7">
    <location>
        <begin position="1467"/>
        <end position="1478"/>
    </location>
</feature>
<evidence type="ECO:0000256" key="5">
    <source>
        <dbReference type="ARBA" id="ARBA00023212"/>
    </source>
</evidence>
<evidence type="ECO:0000256" key="4">
    <source>
        <dbReference type="ARBA" id="ARBA00022490"/>
    </source>
</evidence>
<dbReference type="PANTHER" id="PTHR23244:SF471">
    <property type="entry name" value="GUANINE NUCLEOTIDE-BINDING PROTEIN SUBUNIT BETA 1-RELATED"/>
    <property type="match status" value="1"/>
</dbReference>
<feature type="compositionally biased region" description="Basic residues" evidence="7">
    <location>
        <begin position="1488"/>
        <end position="1498"/>
    </location>
</feature>
<evidence type="ECO:0000256" key="2">
    <source>
        <dbReference type="ARBA" id="ARBA00004186"/>
    </source>
</evidence>
<feature type="compositionally biased region" description="Polar residues" evidence="7">
    <location>
        <begin position="1057"/>
        <end position="1071"/>
    </location>
</feature>
<dbReference type="GO" id="GO:0005634">
    <property type="term" value="C:nucleus"/>
    <property type="evidence" value="ECO:0007669"/>
    <property type="project" value="UniProtKB-SubCell"/>
</dbReference>
<feature type="region of interest" description="Disordered" evidence="7">
    <location>
        <begin position="619"/>
        <end position="768"/>
    </location>
</feature>
<proteinExistence type="inferred from homology"/>
<feature type="compositionally biased region" description="Polar residues" evidence="7">
    <location>
        <begin position="1382"/>
        <end position="1393"/>
    </location>
</feature>
<feature type="compositionally biased region" description="Polar residues" evidence="7">
    <location>
        <begin position="1101"/>
        <end position="1113"/>
    </location>
</feature>
<dbReference type="EMBL" id="JANBPU010000046">
    <property type="protein sequence ID" value="KAJ1918401.1"/>
    <property type="molecule type" value="Genomic_DNA"/>
</dbReference>
<feature type="region of interest" description="Disordered" evidence="7">
    <location>
        <begin position="1421"/>
        <end position="1546"/>
    </location>
</feature>
<organism evidence="9 10">
    <name type="scientific">Mycoemilia scoparia</name>
    <dbReference type="NCBI Taxonomy" id="417184"/>
    <lineage>
        <taxon>Eukaryota</taxon>
        <taxon>Fungi</taxon>
        <taxon>Fungi incertae sedis</taxon>
        <taxon>Zoopagomycota</taxon>
        <taxon>Kickxellomycotina</taxon>
        <taxon>Kickxellomycetes</taxon>
        <taxon>Kickxellales</taxon>
        <taxon>Kickxellaceae</taxon>
        <taxon>Mycoemilia</taxon>
    </lineage>
</organism>
<evidence type="ECO:0000313" key="9">
    <source>
        <dbReference type="EMBL" id="KAJ1918401.1"/>
    </source>
</evidence>
<dbReference type="PANTHER" id="PTHR23244">
    <property type="entry name" value="KELCH REPEAT DOMAIN"/>
    <property type="match status" value="1"/>
</dbReference>
<feature type="compositionally biased region" description="Polar residues" evidence="7">
    <location>
        <begin position="1506"/>
        <end position="1546"/>
    </location>
</feature>